<proteinExistence type="predicted"/>
<reference evidence="2" key="1">
    <citation type="submission" date="2016-01" db="EMBL/GenBank/DDBJ databases">
        <title>Reference transcriptome for the parasite Schistocephalus solidus: insights into the molecular evolution of parasitism.</title>
        <authorList>
            <person name="Hebert F.O."/>
            <person name="Grambauer S."/>
            <person name="Barber I."/>
            <person name="Landry C.R."/>
            <person name="Aubin-Horth N."/>
        </authorList>
    </citation>
    <scope>NUCLEOTIDE SEQUENCE</scope>
</reference>
<evidence type="ECO:0000256" key="1">
    <source>
        <dbReference type="SAM" id="MobiDB-lite"/>
    </source>
</evidence>
<dbReference type="AlphaFoldDB" id="A0A0X3P3N8"/>
<feature type="region of interest" description="Disordered" evidence="1">
    <location>
        <begin position="1"/>
        <end position="28"/>
    </location>
</feature>
<sequence>MDETTSGSFSGCIRQADNTRSKQSRPTDDPFSWFLRALEIMLSRIIVSVTSVVSPQLLQFFLINLILPFPLMPFQTLQRLTIRRPSAWLQRNASRLTYVILMDTYQLFEVVRFGRL</sequence>
<protein>
    <submittedName>
        <fullName evidence="2">Uncharacterized protein</fullName>
    </submittedName>
</protein>
<accession>A0A0X3P3N8</accession>
<name>A0A0X3P3N8_SCHSO</name>
<organism evidence="2">
    <name type="scientific">Schistocephalus solidus</name>
    <name type="common">Tapeworm</name>
    <dbReference type="NCBI Taxonomy" id="70667"/>
    <lineage>
        <taxon>Eukaryota</taxon>
        <taxon>Metazoa</taxon>
        <taxon>Spiralia</taxon>
        <taxon>Lophotrochozoa</taxon>
        <taxon>Platyhelminthes</taxon>
        <taxon>Cestoda</taxon>
        <taxon>Eucestoda</taxon>
        <taxon>Diphyllobothriidea</taxon>
        <taxon>Diphyllobothriidae</taxon>
        <taxon>Schistocephalus</taxon>
    </lineage>
</organism>
<gene>
    <name evidence="2" type="ORF">TR113740</name>
</gene>
<dbReference type="EMBL" id="GEEE01016664">
    <property type="protein sequence ID" value="JAP46561.1"/>
    <property type="molecule type" value="Transcribed_RNA"/>
</dbReference>
<evidence type="ECO:0000313" key="2">
    <source>
        <dbReference type="EMBL" id="JAP46561.1"/>
    </source>
</evidence>
<feature type="compositionally biased region" description="Basic and acidic residues" evidence="1">
    <location>
        <begin position="17"/>
        <end position="28"/>
    </location>
</feature>